<reference evidence="2 3" key="1">
    <citation type="submission" date="2023-07" db="EMBL/GenBank/DDBJ databases">
        <title>Sorghum-associated microbial communities from plants grown in Nebraska, USA.</title>
        <authorList>
            <person name="Schachtman D."/>
        </authorList>
    </citation>
    <scope>NUCLEOTIDE SEQUENCE [LARGE SCALE GENOMIC DNA]</scope>
    <source>
        <strain evidence="2 3">CC523</strain>
    </source>
</reference>
<dbReference type="EMBL" id="JAUSSW010000026">
    <property type="protein sequence ID" value="MDQ0104848.1"/>
    <property type="molecule type" value="Genomic_DNA"/>
</dbReference>
<dbReference type="InterPro" id="IPR042070">
    <property type="entry name" value="PucR_C-HTH_sf"/>
</dbReference>
<dbReference type="Pfam" id="PF13556">
    <property type="entry name" value="HTH_30"/>
    <property type="match status" value="1"/>
</dbReference>
<sequence length="332" mass="35509">MQGLVWRLKALDPEASESLKVITYFDALVNSRANAEMLIHGAAALCGCPVGYAMDGRSVCVDASGGKISGQQGDWPSRPFGVDGKAWIQRPGPAYANDELILERLAIALGIFWDRRSPVAATRRAMDTLLDADASDDKRMEAAQLLHLNRDALYRVHATPGAAQGSGPTALLHTPFGAIKAAIRPVGAMVEQHAPAGIGLPKPPRELYLSWETALLALRLTSPRHQIQDAGELGGLVVLAGVATDTTREPPDLTALKRLIEAQPKAYSLLEAIAEAGSLRAVAGQLNLHHSSVQHRAAEFSTALGFDIRTPQGRVRLTLALALFLLATNNFD</sequence>
<proteinExistence type="predicted"/>
<keyword evidence="3" id="KW-1185">Reference proteome</keyword>
<name>A0ABT9TVP0_PAENI</name>
<evidence type="ECO:0000259" key="1">
    <source>
        <dbReference type="Pfam" id="PF13556"/>
    </source>
</evidence>
<evidence type="ECO:0000313" key="2">
    <source>
        <dbReference type="EMBL" id="MDQ0104848.1"/>
    </source>
</evidence>
<organism evidence="2 3">
    <name type="scientific">Paenarthrobacter nicotinovorans</name>
    <name type="common">Arthrobacter nicotinovorans</name>
    <dbReference type="NCBI Taxonomy" id="29320"/>
    <lineage>
        <taxon>Bacteria</taxon>
        <taxon>Bacillati</taxon>
        <taxon>Actinomycetota</taxon>
        <taxon>Actinomycetes</taxon>
        <taxon>Micrococcales</taxon>
        <taxon>Micrococcaceae</taxon>
        <taxon>Paenarthrobacter</taxon>
    </lineage>
</organism>
<dbReference type="Gene3D" id="1.10.10.2840">
    <property type="entry name" value="PucR C-terminal helix-turn-helix domain"/>
    <property type="match status" value="1"/>
</dbReference>
<dbReference type="InterPro" id="IPR025736">
    <property type="entry name" value="PucR_C-HTH_dom"/>
</dbReference>
<evidence type="ECO:0000313" key="3">
    <source>
        <dbReference type="Proteomes" id="UP001244563"/>
    </source>
</evidence>
<protein>
    <recommendedName>
        <fullName evidence="1">PucR C-terminal helix-turn-helix domain-containing protein</fullName>
    </recommendedName>
</protein>
<dbReference type="RefSeq" id="WP_306880025.1">
    <property type="nucleotide sequence ID" value="NZ_JAUSSW010000026.1"/>
</dbReference>
<comment type="caution">
    <text evidence="2">The sequence shown here is derived from an EMBL/GenBank/DDBJ whole genome shotgun (WGS) entry which is preliminary data.</text>
</comment>
<feature type="domain" description="PucR C-terminal helix-turn-helix" evidence="1">
    <location>
        <begin position="273"/>
        <end position="322"/>
    </location>
</feature>
<dbReference type="Proteomes" id="UP001244563">
    <property type="component" value="Unassembled WGS sequence"/>
</dbReference>
<gene>
    <name evidence="2" type="ORF">J2T10_004524</name>
</gene>
<accession>A0ABT9TVP0</accession>